<accession>A0A0L8C7H1</accession>
<gene>
    <name evidence="17" type="primary">pepN</name>
    <name evidence="17" type="ORF">AC244_00070</name>
</gene>
<feature type="domain" description="Aminopeptidase N-like N-terminal" evidence="16">
    <location>
        <begin position="25"/>
        <end position="193"/>
    </location>
</feature>
<dbReference type="FunFam" id="3.30.2010.30:FF:000002">
    <property type="entry name" value="Putative aminopeptidase N"/>
    <property type="match status" value="1"/>
</dbReference>
<dbReference type="FunFam" id="2.60.40.1840:FF:000001">
    <property type="entry name" value="Aminopeptidase N"/>
    <property type="match status" value="1"/>
</dbReference>
<evidence type="ECO:0000256" key="3">
    <source>
        <dbReference type="ARBA" id="ARBA00010136"/>
    </source>
</evidence>
<dbReference type="InterPro" id="IPR035414">
    <property type="entry name" value="Peptidase_M1_pepN_Ig-like"/>
</dbReference>
<dbReference type="Gene3D" id="2.60.40.1840">
    <property type="match status" value="1"/>
</dbReference>
<dbReference type="InterPro" id="IPR045357">
    <property type="entry name" value="Aminopeptidase_N-like_N"/>
</dbReference>
<evidence type="ECO:0000313" key="17">
    <source>
        <dbReference type="EMBL" id="KOF22811.1"/>
    </source>
</evidence>
<reference evidence="18" key="1">
    <citation type="submission" date="2015-07" db="EMBL/GenBank/DDBJ databases">
        <title>Whole genome sequence of an Ensifer adhaerens strain isolated from a cave pool in the Wind Cave National Park.</title>
        <authorList>
            <person name="Eng W.W.H."/>
            <person name="Gan H.M."/>
            <person name="Barton H.A."/>
            <person name="Savka M.A."/>
        </authorList>
    </citation>
    <scope>NUCLEOTIDE SEQUENCE [LARGE SCALE GENOMIC DNA]</scope>
    <source>
        <strain evidence="18">SD006</strain>
    </source>
</reference>
<dbReference type="InterPro" id="IPR042097">
    <property type="entry name" value="Aminopeptidase_N-like_N_sf"/>
</dbReference>
<evidence type="ECO:0000256" key="11">
    <source>
        <dbReference type="ARBA" id="ARBA00023049"/>
    </source>
</evidence>
<feature type="domain" description="Peptidase M1 alanyl aminopeptidase Ig-like fold" evidence="14">
    <location>
        <begin position="451"/>
        <end position="552"/>
    </location>
</feature>
<comment type="cofactor">
    <cofactor evidence="2">
        <name>Zn(2+)</name>
        <dbReference type="ChEBI" id="CHEBI:29105"/>
    </cofactor>
</comment>
<keyword evidence="7" id="KW-0645">Protease</keyword>
<organism evidence="17 18">
    <name type="scientific">Ensifer adhaerens</name>
    <name type="common">Sinorhizobium morelense</name>
    <dbReference type="NCBI Taxonomy" id="106592"/>
    <lineage>
        <taxon>Bacteria</taxon>
        <taxon>Pseudomonadati</taxon>
        <taxon>Pseudomonadota</taxon>
        <taxon>Alphaproteobacteria</taxon>
        <taxon>Hyphomicrobiales</taxon>
        <taxon>Rhizobiaceae</taxon>
        <taxon>Sinorhizobium/Ensifer group</taxon>
        <taxon>Ensifer</taxon>
    </lineage>
</organism>
<protein>
    <recommendedName>
        <fullName evidence="5 12">Aminopeptidase N</fullName>
        <ecNumber evidence="4 12">3.4.11.2</ecNumber>
    </recommendedName>
</protein>
<keyword evidence="10" id="KW-0862">Zinc</keyword>
<evidence type="ECO:0000256" key="4">
    <source>
        <dbReference type="ARBA" id="ARBA00012564"/>
    </source>
</evidence>
<sequence length="882" mass="97335">MRTNTGQIIHLEDYRPTDFVLERVDLTFELDPKETKVEARLILHRREGVEASAPLVLDGDELVMTGLLLDQEELAASLYDVTDDTLTIRGLPETAPFEVTITTLLSPETNTKLMGLYRTNSVYCTQCEAEGFRRITYFPDRPDVLAVYTVNIIADKKSAPLLLSNGNYLGGADMGDGRHFAAWFDPHPKPSYLFALVAGDLGVVEDTFTTMSGRDVALKIYVEHGKEPRASYAMDALKRSMKWDEEAFGREYDLDIFMIVAVSDFNMGAMENKGLNVFNDKYVLADPETATDADYANIEAIIAHEYFHNWTGNRITCRDWFQLCLKEGLTVYRDHEFSADMRSRAVKRIAEVRHLKSEQFPEDAGPLAHPVRPTKYREINNFYTTTVYEKGSEVTRMIATLLGRDLFKKGMDVYFERHDGQAVTIEDFVACFADVSGRDLSQFSLWYHQAGTPLVTASGAYDAAKQTFTLSLEQTVPPTPGQSAKEPMHIPLRMGLLLESGGEADLSSVSGADITGDVLHLTDRKQTVVFTGITSRPVPSFNRGFSAPINLHIEQTDDDLALIARHESDLFARWQALNAIALANLVSATANVRAGKPVTCEKALIDGLIATAADDKLEPAFRSQALSLPSEADIAREIGADNDPDAIHAARQQILKAIAAVGRETFLRLAGEMASTGSFSPDAESAGRRALRNAALTYLVQGEDDPKRAAEAFAAADNMTDLSHALALLAHRFPDASETAQALAAFRKRFADNALVIDKWFAVQATIPGSATLERVKALMTEPLFNGNNPNRVRSLVGSYAFANPTGFNRADGEGYRFLAKQILDIDPRNPQLAARILTSMRSWRSLEDARAQHARNALKEIAGATKLSADVSDIVERMLKA</sequence>
<evidence type="ECO:0000259" key="16">
    <source>
        <dbReference type="Pfam" id="PF17900"/>
    </source>
</evidence>
<dbReference type="Gene3D" id="1.10.390.10">
    <property type="entry name" value="Neutral Protease Domain 2"/>
    <property type="match status" value="1"/>
</dbReference>
<dbReference type="Pfam" id="PF01433">
    <property type="entry name" value="Peptidase_M1"/>
    <property type="match status" value="1"/>
</dbReference>
<name>A0A0L8C7H1_ENSAD</name>
<evidence type="ECO:0000259" key="13">
    <source>
        <dbReference type="Pfam" id="PF01433"/>
    </source>
</evidence>
<dbReference type="PRINTS" id="PR00756">
    <property type="entry name" value="ALADIPTASE"/>
</dbReference>
<dbReference type="Gene3D" id="2.60.40.1730">
    <property type="entry name" value="tricorn interacting facor f3 domain"/>
    <property type="match status" value="1"/>
</dbReference>
<comment type="similarity">
    <text evidence="3">Belongs to the peptidase M1 family.</text>
</comment>
<dbReference type="SUPFAM" id="SSF55486">
    <property type="entry name" value="Metalloproteases ('zincins'), catalytic domain"/>
    <property type="match status" value="1"/>
</dbReference>
<keyword evidence="8" id="KW-0479">Metal-binding</keyword>
<feature type="domain" description="Peptidase M1 alanyl aminopeptidase C-terminal" evidence="15">
    <location>
        <begin position="557"/>
        <end position="881"/>
    </location>
</feature>
<proteinExistence type="inferred from homology"/>
<comment type="catalytic activity">
    <reaction evidence="1">
        <text>Release of an N-terminal amino acid, Xaa-|-Yaa- from a peptide, amide or arylamide. Xaa is preferably Ala, but may be most amino acids including Pro (slow action). When a terminal hydrophobic residue is followed by a prolyl residue, the two may be released as an intact Xaa-Pro dipeptide.</text>
        <dbReference type="EC" id="3.4.11.2"/>
    </reaction>
</comment>
<dbReference type="InterPro" id="IPR027268">
    <property type="entry name" value="Peptidase_M4/M1_CTD_sf"/>
</dbReference>
<evidence type="ECO:0000256" key="7">
    <source>
        <dbReference type="ARBA" id="ARBA00022670"/>
    </source>
</evidence>
<dbReference type="InterPro" id="IPR038438">
    <property type="entry name" value="PepN_Ig-like_sf"/>
</dbReference>
<dbReference type="SUPFAM" id="SSF63737">
    <property type="entry name" value="Leukotriene A4 hydrolase N-terminal domain"/>
    <property type="match status" value="1"/>
</dbReference>
<dbReference type="CDD" id="cd09600">
    <property type="entry name" value="M1_APN"/>
    <property type="match status" value="1"/>
</dbReference>
<evidence type="ECO:0000256" key="10">
    <source>
        <dbReference type="ARBA" id="ARBA00022833"/>
    </source>
</evidence>
<evidence type="ECO:0000256" key="1">
    <source>
        <dbReference type="ARBA" id="ARBA00000098"/>
    </source>
</evidence>
<dbReference type="Pfam" id="PF17900">
    <property type="entry name" value="Peptidase_M1_N"/>
    <property type="match status" value="1"/>
</dbReference>
<keyword evidence="11" id="KW-0482">Metalloprotease</keyword>
<feature type="domain" description="Peptidase M1 membrane alanine aminopeptidase" evidence="13">
    <location>
        <begin position="232"/>
        <end position="443"/>
    </location>
</feature>
<dbReference type="AlphaFoldDB" id="A0A0L8C7H1"/>
<dbReference type="PANTHER" id="PTHR46322">
    <property type="entry name" value="PUROMYCIN-SENSITIVE AMINOPEPTIDASE"/>
    <property type="match status" value="1"/>
</dbReference>
<dbReference type="RefSeq" id="WP_053247604.1">
    <property type="nucleotide sequence ID" value="NZ_LGAP01000001.1"/>
</dbReference>
<dbReference type="GO" id="GO:0006508">
    <property type="term" value="P:proteolysis"/>
    <property type="evidence" value="ECO:0007669"/>
    <property type="project" value="UniProtKB-UniRule"/>
</dbReference>
<evidence type="ECO:0000259" key="15">
    <source>
        <dbReference type="Pfam" id="PF17432"/>
    </source>
</evidence>
<evidence type="ECO:0000256" key="5">
    <source>
        <dbReference type="ARBA" id="ARBA00015611"/>
    </source>
</evidence>
<dbReference type="InterPro" id="IPR024601">
    <property type="entry name" value="Peptidase_M1_pepN_C"/>
</dbReference>
<evidence type="ECO:0000256" key="12">
    <source>
        <dbReference type="NCBIfam" id="TIGR02414"/>
    </source>
</evidence>
<dbReference type="EMBL" id="LGAP01000001">
    <property type="protein sequence ID" value="KOF22811.1"/>
    <property type="molecule type" value="Genomic_DNA"/>
</dbReference>
<comment type="caution">
    <text evidence="17">The sequence shown here is derived from an EMBL/GenBank/DDBJ whole genome shotgun (WGS) entry which is preliminary data.</text>
</comment>
<evidence type="ECO:0000256" key="6">
    <source>
        <dbReference type="ARBA" id="ARBA00022438"/>
    </source>
</evidence>
<dbReference type="InterPro" id="IPR014782">
    <property type="entry name" value="Peptidase_M1_dom"/>
</dbReference>
<keyword evidence="6 17" id="KW-0031">Aminopeptidase</keyword>
<dbReference type="Pfam" id="PF17432">
    <property type="entry name" value="DUF3458_C"/>
    <property type="match status" value="1"/>
</dbReference>
<dbReference type="EC" id="3.4.11.2" evidence="4 12"/>
<evidence type="ECO:0000256" key="2">
    <source>
        <dbReference type="ARBA" id="ARBA00001947"/>
    </source>
</evidence>
<dbReference type="InterPro" id="IPR012779">
    <property type="entry name" value="Peptidase_M1_pepN"/>
</dbReference>
<dbReference type="NCBIfam" id="TIGR02414">
    <property type="entry name" value="pepN_proteo"/>
    <property type="match status" value="1"/>
</dbReference>
<dbReference type="Gene3D" id="3.30.2010.30">
    <property type="match status" value="1"/>
</dbReference>
<dbReference type="GO" id="GO:0008237">
    <property type="term" value="F:metallopeptidase activity"/>
    <property type="evidence" value="ECO:0007669"/>
    <property type="project" value="UniProtKB-UniRule"/>
</dbReference>
<dbReference type="InterPro" id="IPR001930">
    <property type="entry name" value="Peptidase_M1"/>
</dbReference>
<dbReference type="InterPro" id="IPR037144">
    <property type="entry name" value="Peptidase_M1_pepN_C_sf"/>
</dbReference>
<dbReference type="OrthoDB" id="100605at2"/>
<dbReference type="Gene3D" id="1.25.50.10">
    <property type="entry name" value="Peptidase M1, alanyl aminopeptidase, C-terminal domain"/>
    <property type="match status" value="1"/>
</dbReference>
<dbReference type="Proteomes" id="UP000037425">
    <property type="component" value="Unassembled WGS sequence"/>
</dbReference>
<dbReference type="PATRIC" id="fig|106592.7.peg.14"/>
<dbReference type="GO" id="GO:0016285">
    <property type="term" value="F:alanyl aminopeptidase activity"/>
    <property type="evidence" value="ECO:0007669"/>
    <property type="project" value="UniProtKB-EC"/>
</dbReference>
<dbReference type="PANTHER" id="PTHR46322:SF1">
    <property type="entry name" value="PUROMYCIN-SENSITIVE AMINOPEPTIDASE"/>
    <property type="match status" value="1"/>
</dbReference>
<dbReference type="Pfam" id="PF11940">
    <property type="entry name" value="DUF3458"/>
    <property type="match status" value="1"/>
</dbReference>
<dbReference type="GO" id="GO:0008270">
    <property type="term" value="F:zinc ion binding"/>
    <property type="evidence" value="ECO:0007669"/>
    <property type="project" value="InterPro"/>
</dbReference>
<evidence type="ECO:0000256" key="9">
    <source>
        <dbReference type="ARBA" id="ARBA00022801"/>
    </source>
</evidence>
<evidence type="ECO:0000259" key="14">
    <source>
        <dbReference type="Pfam" id="PF11940"/>
    </source>
</evidence>
<evidence type="ECO:0000313" key="18">
    <source>
        <dbReference type="Proteomes" id="UP000037425"/>
    </source>
</evidence>
<keyword evidence="9" id="KW-0378">Hydrolase</keyword>
<evidence type="ECO:0000256" key="8">
    <source>
        <dbReference type="ARBA" id="ARBA00022723"/>
    </source>
</evidence>